<feature type="non-terminal residue" evidence="1">
    <location>
        <position position="1"/>
    </location>
</feature>
<proteinExistence type="predicted"/>
<accession>A0A821IGN7</accession>
<dbReference type="AlphaFoldDB" id="A0A821IGN7"/>
<dbReference type="Proteomes" id="UP000663866">
    <property type="component" value="Unassembled WGS sequence"/>
</dbReference>
<comment type="caution">
    <text evidence="1">The sequence shown here is derived from an EMBL/GenBank/DDBJ whole genome shotgun (WGS) entry which is preliminary data.</text>
</comment>
<evidence type="ECO:0000313" key="2">
    <source>
        <dbReference type="Proteomes" id="UP000663866"/>
    </source>
</evidence>
<gene>
    <name evidence="1" type="ORF">OVN521_LOCUS48393</name>
</gene>
<sequence length="29" mass="3229">SCSGNIIKDKAPSINNDVLGRIFPPPYRR</sequence>
<reference evidence="1" key="1">
    <citation type="submission" date="2021-02" db="EMBL/GenBank/DDBJ databases">
        <authorList>
            <person name="Nowell W R."/>
        </authorList>
    </citation>
    <scope>NUCLEOTIDE SEQUENCE</scope>
</reference>
<name>A0A821IGN7_9BILA</name>
<keyword evidence="2" id="KW-1185">Reference proteome</keyword>
<organism evidence="1 2">
    <name type="scientific">Rotaria magnacalcarata</name>
    <dbReference type="NCBI Taxonomy" id="392030"/>
    <lineage>
        <taxon>Eukaryota</taxon>
        <taxon>Metazoa</taxon>
        <taxon>Spiralia</taxon>
        <taxon>Gnathifera</taxon>
        <taxon>Rotifera</taxon>
        <taxon>Eurotatoria</taxon>
        <taxon>Bdelloidea</taxon>
        <taxon>Philodinida</taxon>
        <taxon>Philodinidae</taxon>
        <taxon>Rotaria</taxon>
    </lineage>
</organism>
<protein>
    <submittedName>
        <fullName evidence="1">Uncharacterized protein</fullName>
    </submittedName>
</protein>
<dbReference type="EMBL" id="CAJOBG010100478">
    <property type="protein sequence ID" value="CAF4700873.1"/>
    <property type="molecule type" value="Genomic_DNA"/>
</dbReference>
<evidence type="ECO:0000313" key="1">
    <source>
        <dbReference type="EMBL" id="CAF4700873.1"/>
    </source>
</evidence>